<dbReference type="Pfam" id="PF02518">
    <property type="entry name" value="HATPase_c"/>
    <property type="match status" value="1"/>
</dbReference>
<dbReference type="Gene3D" id="1.20.5.1930">
    <property type="match status" value="1"/>
</dbReference>
<dbReference type="Pfam" id="PF07730">
    <property type="entry name" value="HisKA_3"/>
    <property type="match status" value="1"/>
</dbReference>
<evidence type="ECO:0000313" key="6">
    <source>
        <dbReference type="EMBL" id="TXF98525.1"/>
    </source>
</evidence>
<feature type="domain" description="Histidine kinase" evidence="5">
    <location>
        <begin position="896"/>
        <end position="990"/>
    </location>
</feature>
<evidence type="ECO:0000256" key="3">
    <source>
        <dbReference type="ARBA" id="ARBA00023012"/>
    </source>
</evidence>
<dbReference type="SMART" id="SM00387">
    <property type="entry name" value="HATPase_c"/>
    <property type="match status" value="1"/>
</dbReference>
<evidence type="ECO:0000256" key="2">
    <source>
        <dbReference type="ARBA" id="ARBA00022777"/>
    </source>
</evidence>
<dbReference type="PANTHER" id="PTHR24421:SF62">
    <property type="entry name" value="SENSORY TRANSDUCTION HISTIDINE KINASE"/>
    <property type="match status" value="1"/>
</dbReference>
<dbReference type="Proteomes" id="UP000321413">
    <property type="component" value="Unassembled WGS sequence"/>
</dbReference>
<dbReference type="Pfam" id="PF07495">
    <property type="entry name" value="Y_Y_Y"/>
    <property type="match status" value="1"/>
</dbReference>
<keyword evidence="1" id="KW-0808">Transferase</keyword>
<accession>A0A5C7G2H6</accession>
<dbReference type="SUPFAM" id="SSF63829">
    <property type="entry name" value="Calcium-dependent phosphotriesterase"/>
    <property type="match status" value="2"/>
</dbReference>
<dbReference type="EMBL" id="VPFD01000017">
    <property type="protein sequence ID" value="TXF98525.1"/>
    <property type="molecule type" value="Genomic_DNA"/>
</dbReference>
<dbReference type="SUPFAM" id="SSF55874">
    <property type="entry name" value="ATPase domain of HSP90 chaperone/DNA topoisomerase II/histidine kinase"/>
    <property type="match status" value="1"/>
</dbReference>
<gene>
    <name evidence="6" type="ORF">FVD38_16460</name>
</gene>
<dbReference type="InterPro" id="IPR036890">
    <property type="entry name" value="HATPase_C_sf"/>
</dbReference>
<dbReference type="PANTHER" id="PTHR24421">
    <property type="entry name" value="NITRATE/NITRITE SENSOR PROTEIN NARX-RELATED"/>
    <property type="match status" value="1"/>
</dbReference>
<evidence type="ECO:0000259" key="5">
    <source>
        <dbReference type="PROSITE" id="PS50109"/>
    </source>
</evidence>
<dbReference type="PROSITE" id="PS50109">
    <property type="entry name" value="HIS_KIN"/>
    <property type="match status" value="1"/>
</dbReference>
<dbReference type="InterPro" id="IPR015943">
    <property type="entry name" value="WD40/YVTN_repeat-like_dom_sf"/>
</dbReference>
<sequence>MRLPCARLLHCLLFTILTIALCGRAGAAPLPPWTGDLQHTSWTRQDGAPSAVYSLTQDASGMLWFAATDGLYSFDGARFVRTDEVFGHKLRSPLTMAVAADGDAIWVSYQFGDISRFERGAVHHYVGKDSPPTTVFRFARTPDGVMWASSGTGMHRLEGERWVEVGPAAGLPHGRPHGFSVLADGSLLVYCADAIYRGAPGSAAGERRFVKVLDQPQLGSGYPRPDGKVVINTRARGLRLFAPASGATKPLALHNGGAPLLGYDGDARGGLWISTGDAVQLLDGEGKLVRQFPTAAGFTDGIFNTTLHDREGNLWFTTANGVDRVRQARLSTVALPPGFVPALSVTPGDGGAVWIGNSDRSGAFDFASFVLAPDGSRRSTAIMDVSASHRAPDGALWFGNNASLWRVREGAVRRWPLPPGLTGRNVQAMTTGADGALWVSVIGHGVHTFRDGAWSKGGGRAALAGPTAVTLATDRQGRTWFGYTDNHIAILDGDTLRHYGPQLGLAVGNALAIVPGRTRVWIGGDRGLAWFDGERFTPLDERGGRGFRGVSGIVERADGELWLHDTGGLARVNAADLARALESPGAGVAAERFDHLDGHRGMPAQMQPLPSLVQAGDGRLWLATSSIVGHIDPARIPRNPRPPTVMVTAIRTDQGSHVPVAGLVLPARTTRLEIDFTATALSMPERVRFRYRLTGQDVDWREASGPRQAVYTNLAPGDYLFEVSAANEDGVWSPQPARAALRIEAAWTQTLWFRLACALALLAAAWLLHRWRLARVAARLREKMLVRTRERERIARTLHDTFLQSVQALVLRMHVLMGRLPAGSGMRAEVEGVLARAEDVIEEGRQQVRQLRVPGMRHGSLARALADAGSELAAASGVTFVERHAGRELPLDPEIEDELFTIGREALSNAFHHARASQVTLALDYRAGKLRLTVSDDGQGIAPEILASGGRQDHWGLPGMREAARLAGGVLEIDSTPAGTVVSICIPVTTAYQGMRRA</sequence>
<evidence type="ECO:0000256" key="1">
    <source>
        <dbReference type="ARBA" id="ARBA00022679"/>
    </source>
</evidence>
<reference evidence="6 7" key="1">
    <citation type="submission" date="2019-08" db="EMBL/GenBank/DDBJ databases">
        <title>Massilia golmudensis sp. nov., isolated from sand in the Qinghai-Tibetan Plateau.</title>
        <authorList>
            <person name="Zhang B."/>
        </authorList>
    </citation>
    <scope>NUCLEOTIDE SEQUENCE [LARGE SCALE GENOMIC DNA]</scope>
    <source>
        <strain evidence="6 7">GEM5</strain>
    </source>
</reference>
<keyword evidence="2" id="KW-0418">Kinase</keyword>
<keyword evidence="7" id="KW-1185">Reference proteome</keyword>
<dbReference type="InterPro" id="IPR013783">
    <property type="entry name" value="Ig-like_fold"/>
</dbReference>
<dbReference type="GO" id="GO:0016020">
    <property type="term" value="C:membrane"/>
    <property type="evidence" value="ECO:0007669"/>
    <property type="project" value="InterPro"/>
</dbReference>
<comment type="caution">
    <text evidence="6">The sequence shown here is derived from an EMBL/GenBank/DDBJ whole genome shotgun (WGS) entry which is preliminary data.</text>
</comment>
<organism evidence="6 7">
    <name type="scientific">Massilia arenae</name>
    <dbReference type="NCBI Taxonomy" id="2603288"/>
    <lineage>
        <taxon>Bacteria</taxon>
        <taxon>Pseudomonadati</taxon>
        <taxon>Pseudomonadota</taxon>
        <taxon>Betaproteobacteria</taxon>
        <taxon>Burkholderiales</taxon>
        <taxon>Oxalobacteraceae</taxon>
        <taxon>Telluria group</taxon>
        <taxon>Massilia</taxon>
    </lineage>
</organism>
<dbReference type="Gene3D" id="2.130.10.10">
    <property type="entry name" value="YVTN repeat-like/Quinoprotein amine dehydrogenase"/>
    <property type="match status" value="2"/>
</dbReference>
<dbReference type="Gene3D" id="3.30.565.10">
    <property type="entry name" value="Histidine kinase-like ATPase, C-terminal domain"/>
    <property type="match status" value="1"/>
</dbReference>
<dbReference type="GO" id="GO:0046983">
    <property type="term" value="F:protein dimerization activity"/>
    <property type="evidence" value="ECO:0007669"/>
    <property type="project" value="InterPro"/>
</dbReference>
<feature type="signal peptide" evidence="4">
    <location>
        <begin position="1"/>
        <end position="27"/>
    </location>
</feature>
<dbReference type="InterPro" id="IPR011123">
    <property type="entry name" value="Y_Y_Y"/>
</dbReference>
<dbReference type="InterPro" id="IPR003594">
    <property type="entry name" value="HATPase_dom"/>
</dbReference>
<dbReference type="CDD" id="cd16917">
    <property type="entry name" value="HATPase_UhpB-NarQ-NarX-like"/>
    <property type="match status" value="1"/>
</dbReference>
<dbReference type="InterPro" id="IPR005467">
    <property type="entry name" value="His_kinase_dom"/>
</dbReference>
<dbReference type="InterPro" id="IPR050482">
    <property type="entry name" value="Sensor_HK_TwoCompSys"/>
</dbReference>
<name>A0A5C7G2H6_9BURK</name>
<dbReference type="Gene3D" id="2.60.40.10">
    <property type="entry name" value="Immunoglobulins"/>
    <property type="match status" value="1"/>
</dbReference>
<feature type="chain" id="PRO_5022761309" description="Histidine kinase domain-containing protein" evidence="4">
    <location>
        <begin position="28"/>
        <end position="998"/>
    </location>
</feature>
<keyword evidence="3" id="KW-0902">Two-component regulatory system</keyword>
<dbReference type="RefSeq" id="WP_147935816.1">
    <property type="nucleotide sequence ID" value="NZ_VPFD01000017.1"/>
</dbReference>
<evidence type="ECO:0000313" key="7">
    <source>
        <dbReference type="Proteomes" id="UP000321413"/>
    </source>
</evidence>
<proteinExistence type="predicted"/>
<dbReference type="GO" id="GO:0000155">
    <property type="term" value="F:phosphorelay sensor kinase activity"/>
    <property type="evidence" value="ECO:0007669"/>
    <property type="project" value="InterPro"/>
</dbReference>
<dbReference type="AlphaFoldDB" id="A0A5C7G2H6"/>
<keyword evidence="4" id="KW-0732">Signal</keyword>
<dbReference type="InterPro" id="IPR011712">
    <property type="entry name" value="Sig_transdc_His_kin_sub3_dim/P"/>
</dbReference>
<evidence type="ECO:0000256" key="4">
    <source>
        <dbReference type="SAM" id="SignalP"/>
    </source>
</evidence>
<protein>
    <recommendedName>
        <fullName evidence="5">Histidine kinase domain-containing protein</fullName>
    </recommendedName>
</protein>